<name>A0A398CG97_9BURK</name>
<gene>
    <name evidence="2" type="ORF">D3F03_10990</name>
</gene>
<feature type="region of interest" description="Disordered" evidence="1">
    <location>
        <begin position="81"/>
        <end position="101"/>
    </location>
</feature>
<evidence type="ECO:0000313" key="2">
    <source>
        <dbReference type="EMBL" id="RID98716.1"/>
    </source>
</evidence>
<evidence type="ECO:0000313" key="3">
    <source>
        <dbReference type="Proteomes" id="UP000266302"/>
    </source>
</evidence>
<dbReference type="AlphaFoldDB" id="A0A398CG97"/>
<organism evidence="2 3">
    <name type="scientific">Simplicispira hankyongi</name>
    <dbReference type="NCBI Taxonomy" id="2315688"/>
    <lineage>
        <taxon>Bacteria</taxon>
        <taxon>Pseudomonadati</taxon>
        <taxon>Pseudomonadota</taxon>
        <taxon>Betaproteobacteria</taxon>
        <taxon>Burkholderiales</taxon>
        <taxon>Comamonadaceae</taxon>
        <taxon>Simplicispira</taxon>
    </lineage>
</organism>
<sequence>MLHGVGLAVLWRTLVPQSVLPTESQMQPPAMQWVALVPTPVPAPAAGVVPGETGEAAGARSAAPRAMRRATVAIVRPLPRGRVRQSTASPERETPVVAAAAASAPAPSLPASAAQPQAVLRPDVVAHALARERAWQRRQGLGHAPQTWAGEVPATMGAEAVVRDLRGPGGSRTAKVSGPWGDYCVELPSADQPPTMGAAPRMVPARTCR</sequence>
<dbReference type="Proteomes" id="UP000266302">
    <property type="component" value="Unassembled WGS sequence"/>
</dbReference>
<evidence type="ECO:0000256" key="1">
    <source>
        <dbReference type="SAM" id="MobiDB-lite"/>
    </source>
</evidence>
<reference evidence="2 3" key="1">
    <citation type="submission" date="2018-09" db="EMBL/GenBank/DDBJ databases">
        <title>Draft genome of Simplicispira sp. NY-02.</title>
        <authorList>
            <person name="Im W.T."/>
        </authorList>
    </citation>
    <scope>NUCLEOTIDE SEQUENCE [LARGE SCALE GENOMIC DNA]</scope>
    <source>
        <strain evidence="2 3">NY-02</strain>
    </source>
</reference>
<accession>A0A398CG97</accession>
<keyword evidence="3" id="KW-1185">Reference proteome</keyword>
<protein>
    <submittedName>
        <fullName evidence="2">Uncharacterized protein</fullName>
    </submittedName>
</protein>
<comment type="caution">
    <text evidence="2">The sequence shown here is derived from an EMBL/GenBank/DDBJ whole genome shotgun (WGS) entry which is preliminary data.</text>
</comment>
<proteinExistence type="predicted"/>
<dbReference type="EMBL" id="QXJC01000003">
    <property type="protein sequence ID" value="RID98716.1"/>
    <property type="molecule type" value="Genomic_DNA"/>
</dbReference>